<evidence type="ECO:0000313" key="1">
    <source>
        <dbReference type="EMBL" id="PIU42182.1"/>
    </source>
</evidence>
<dbReference type="AlphaFoldDB" id="A0A2J0KUK4"/>
<protein>
    <submittedName>
        <fullName evidence="1">Uncharacterized protein</fullName>
    </submittedName>
</protein>
<gene>
    <name evidence="1" type="ORF">COS99_01585</name>
</gene>
<evidence type="ECO:0000313" key="2">
    <source>
        <dbReference type="Proteomes" id="UP000230052"/>
    </source>
</evidence>
<sequence length="367" mass="41326">MKRILFILIILAVFSFINPAAALVVPPKNLKIISYNYPTHFMPGELVDFTVIFKNYEPNAQWGEVDIVLTNHSTGAEVTGYPIDSAMPAAGATATLTNFQQQIPLPAHKWSATEGLYTVTLLLYDGNGNLVHRIFGAEPIHVGQATDYISAFPGVIDLGAVPYGRYMYPNPIKINWSFYLKNQLRKDQPWYMRIYTDNGAKYRGVEGSLYRTRKLYTTSRKWVRTSAEGGSGGLVSTDGQYLLPLKVWCLNYGPDWDEIGWNPTLLGPPPVTDDYVWKGPLLNDGKRDTDRSAWAWIPDYADMGIDPRSWRRLIGQDPYTKEFVTDNNPTGDFTLPSPFDIYLATETSPATVKGRYMGKLILEIYTP</sequence>
<dbReference type="EMBL" id="PEWV01000016">
    <property type="protein sequence ID" value="PIU42182.1"/>
    <property type="molecule type" value="Genomic_DNA"/>
</dbReference>
<comment type="caution">
    <text evidence="1">The sequence shown here is derived from an EMBL/GenBank/DDBJ whole genome shotgun (WGS) entry which is preliminary data.</text>
</comment>
<dbReference type="Proteomes" id="UP000230052">
    <property type="component" value="Unassembled WGS sequence"/>
</dbReference>
<name>A0A2J0KUK4_9BACT</name>
<organism evidence="1 2">
    <name type="scientific">Candidatus Aquitaenariimonas noxiae</name>
    <dbReference type="NCBI Taxonomy" id="1974741"/>
    <lineage>
        <taxon>Bacteria</taxon>
        <taxon>Pseudomonadati</taxon>
        <taxon>Candidatus Omnitrophota</taxon>
        <taxon>Candidatus Aquitaenariimonas</taxon>
    </lineage>
</organism>
<reference evidence="1 2" key="1">
    <citation type="submission" date="2017-09" db="EMBL/GenBank/DDBJ databases">
        <title>Depth-based differentiation of microbial function through sediment-hosted aquifers and enrichment of novel symbionts in the deep terrestrial subsurface.</title>
        <authorList>
            <person name="Probst A.J."/>
            <person name="Ladd B."/>
            <person name="Jarett J.K."/>
            <person name="Geller-Mcgrath D.E."/>
            <person name="Sieber C.M."/>
            <person name="Emerson J.B."/>
            <person name="Anantharaman K."/>
            <person name="Thomas B.C."/>
            <person name="Malmstrom R."/>
            <person name="Stieglmeier M."/>
            <person name="Klingl A."/>
            <person name="Woyke T."/>
            <person name="Ryan C.M."/>
            <person name="Banfield J.F."/>
        </authorList>
    </citation>
    <scope>NUCLEOTIDE SEQUENCE [LARGE SCALE GENOMIC DNA]</scope>
    <source>
        <strain evidence="1">CG07_land_8_20_14_0_80_42_15</strain>
    </source>
</reference>
<proteinExistence type="predicted"/>
<accession>A0A2J0KUK4</accession>